<feature type="compositionally biased region" description="Low complexity" evidence="6">
    <location>
        <begin position="17"/>
        <end position="27"/>
    </location>
</feature>
<gene>
    <name evidence="7" type="ORF">OUZ56_026234</name>
</gene>
<dbReference type="EMBL" id="JAOYFB010000004">
    <property type="protein sequence ID" value="KAK4013682.1"/>
    <property type="molecule type" value="Genomic_DNA"/>
</dbReference>
<accession>A0ABQ9ZL77</accession>
<dbReference type="InterPro" id="IPR037496">
    <property type="entry name" value="BEND6-like"/>
</dbReference>
<keyword evidence="5" id="KW-0539">Nucleus</keyword>
<evidence type="ECO:0000256" key="6">
    <source>
        <dbReference type="SAM" id="MobiDB-lite"/>
    </source>
</evidence>
<evidence type="ECO:0000256" key="3">
    <source>
        <dbReference type="ARBA" id="ARBA00023015"/>
    </source>
</evidence>
<comment type="subcellular location">
    <subcellularLocation>
        <location evidence="1">Nucleus</location>
    </subcellularLocation>
</comment>
<keyword evidence="2" id="KW-0678">Repressor</keyword>
<organism evidence="7 8">
    <name type="scientific">Daphnia magna</name>
    <dbReference type="NCBI Taxonomy" id="35525"/>
    <lineage>
        <taxon>Eukaryota</taxon>
        <taxon>Metazoa</taxon>
        <taxon>Ecdysozoa</taxon>
        <taxon>Arthropoda</taxon>
        <taxon>Crustacea</taxon>
        <taxon>Branchiopoda</taxon>
        <taxon>Diplostraca</taxon>
        <taxon>Cladocera</taxon>
        <taxon>Anomopoda</taxon>
        <taxon>Daphniidae</taxon>
        <taxon>Daphnia</taxon>
    </lineage>
</organism>
<dbReference type="PANTHER" id="PTHR35346:SF1">
    <property type="entry name" value="BEN DOMAIN-CONTAINING PROTEIN 6"/>
    <property type="match status" value="1"/>
</dbReference>
<proteinExistence type="predicted"/>
<feature type="region of interest" description="Disordered" evidence="6">
    <location>
        <begin position="1"/>
        <end position="84"/>
    </location>
</feature>
<reference evidence="7 8" key="1">
    <citation type="journal article" date="2023" name="Nucleic Acids Res.">
        <title>The hologenome of Daphnia magna reveals possible DNA methylation and microbiome-mediated evolution of the host genome.</title>
        <authorList>
            <person name="Chaturvedi A."/>
            <person name="Li X."/>
            <person name="Dhandapani V."/>
            <person name="Marshall H."/>
            <person name="Kissane S."/>
            <person name="Cuenca-Cambronero M."/>
            <person name="Asole G."/>
            <person name="Calvet F."/>
            <person name="Ruiz-Romero M."/>
            <person name="Marangio P."/>
            <person name="Guigo R."/>
            <person name="Rago D."/>
            <person name="Mirbahai L."/>
            <person name="Eastwood N."/>
            <person name="Colbourne J.K."/>
            <person name="Zhou J."/>
            <person name="Mallon E."/>
            <person name="Orsini L."/>
        </authorList>
    </citation>
    <scope>NUCLEOTIDE SEQUENCE [LARGE SCALE GENOMIC DNA]</scope>
    <source>
        <strain evidence="7">LRV0_1</strain>
    </source>
</reference>
<evidence type="ECO:0000313" key="8">
    <source>
        <dbReference type="Proteomes" id="UP001234178"/>
    </source>
</evidence>
<keyword evidence="4" id="KW-0804">Transcription</keyword>
<comment type="caution">
    <text evidence="7">The sequence shown here is derived from an EMBL/GenBank/DDBJ whole genome shotgun (WGS) entry which is preliminary data.</text>
</comment>
<evidence type="ECO:0000313" key="7">
    <source>
        <dbReference type="EMBL" id="KAK4013682.1"/>
    </source>
</evidence>
<dbReference type="PANTHER" id="PTHR35346">
    <property type="entry name" value="BEN DOMAIN-CONTAINING PROTEIN 6"/>
    <property type="match status" value="1"/>
</dbReference>
<keyword evidence="8" id="KW-1185">Reference proteome</keyword>
<dbReference type="Proteomes" id="UP001234178">
    <property type="component" value="Unassembled WGS sequence"/>
</dbReference>
<evidence type="ECO:0000256" key="5">
    <source>
        <dbReference type="ARBA" id="ARBA00023242"/>
    </source>
</evidence>
<protein>
    <submittedName>
        <fullName evidence="7">Uncharacterized protein</fullName>
    </submittedName>
</protein>
<evidence type="ECO:0000256" key="4">
    <source>
        <dbReference type="ARBA" id="ARBA00023163"/>
    </source>
</evidence>
<keyword evidence="3" id="KW-0805">Transcription regulation</keyword>
<sequence length="174" mass="19278">MPVAKKRQTYNEDVEPSHSLSSSSQLNEESDADTQKDLFEESSDESDHENSTDGSNVADRQNIDDDEDSLYHKPSSGVSESNTLASLSSSTILTALENTAEENCGSVLVNNHSTPSRHQQVDEKDEEIESLKADILQLQSKNPDNLVKRITAALSAVNETTTTFRERRQYCCHS</sequence>
<evidence type="ECO:0000256" key="1">
    <source>
        <dbReference type="ARBA" id="ARBA00004123"/>
    </source>
</evidence>
<evidence type="ECO:0000256" key="2">
    <source>
        <dbReference type="ARBA" id="ARBA00022491"/>
    </source>
</evidence>
<name>A0ABQ9ZL77_9CRUS</name>